<accession>A0ABX1AZW1</accession>
<evidence type="ECO:0000256" key="4">
    <source>
        <dbReference type="ARBA" id="ARBA00023163"/>
    </source>
</evidence>
<comment type="caution">
    <text evidence="7">The sequence shown here is derived from an EMBL/GenBank/DDBJ whole genome shotgun (WGS) entry which is preliminary data.</text>
</comment>
<dbReference type="EMBL" id="JAATEP010000002">
    <property type="protein sequence ID" value="NJP88488.1"/>
    <property type="molecule type" value="Genomic_DNA"/>
</dbReference>
<dbReference type="InterPro" id="IPR036390">
    <property type="entry name" value="WH_DNA-bd_sf"/>
</dbReference>
<dbReference type="PROSITE" id="PS50931">
    <property type="entry name" value="HTH_LYSR"/>
    <property type="match status" value="1"/>
</dbReference>
<dbReference type="SUPFAM" id="SSF53850">
    <property type="entry name" value="Periplasmic binding protein-like II"/>
    <property type="match status" value="1"/>
</dbReference>
<sequence length="349" mass="36837">MNDLEVRQLRYFVAVAEELHFGRAAERLGMAQPPLSRAIGRLERRVGVRLLERTTRHVALTPAGEVFLRDARIALDTINAAVRRARHAGRPEPRLRLALKADHDAGLLPRILSAYHSEDIAPVVELVHGARGEQAPALRDGRADVALVSGPFDDRGLDHEPLLTEPRLVALAAGDPLAARPSLRLSDFAGRRLPSGALVEQPGLPSPHAGSRSGLGSETGLGSGPGSDTGSGSGLGLGAGTGAAAAAVTVPGQDAARRERVTTSRQGALDITQIFELVELGSIVWFLPASIARRYPRPEIAYRAVEDLEPVTLSVAWPQEARSGAVACFVRKATEVAAAARSASASQPA</sequence>
<evidence type="ECO:0000313" key="8">
    <source>
        <dbReference type="Proteomes" id="UP000696294"/>
    </source>
</evidence>
<dbReference type="InterPro" id="IPR005119">
    <property type="entry name" value="LysR_subst-bd"/>
</dbReference>
<keyword evidence="2" id="KW-0805">Transcription regulation</keyword>
<keyword evidence="8" id="KW-1185">Reference proteome</keyword>
<protein>
    <submittedName>
        <fullName evidence="7">LysR family transcriptional regulator</fullName>
    </submittedName>
</protein>
<dbReference type="Proteomes" id="UP000696294">
    <property type="component" value="Unassembled WGS sequence"/>
</dbReference>
<dbReference type="RefSeq" id="WP_168006630.1">
    <property type="nucleotide sequence ID" value="NZ_JAATEP010000002.1"/>
</dbReference>
<evidence type="ECO:0000256" key="2">
    <source>
        <dbReference type="ARBA" id="ARBA00023015"/>
    </source>
</evidence>
<evidence type="ECO:0000313" key="7">
    <source>
        <dbReference type="EMBL" id="NJP88488.1"/>
    </source>
</evidence>
<feature type="region of interest" description="Disordered" evidence="5">
    <location>
        <begin position="196"/>
        <end position="236"/>
    </location>
</feature>
<name>A0ABX1AZW1_9ACTN</name>
<dbReference type="Pfam" id="PF03466">
    <property type="entry name" value="LysR_substrate"/>
    <property type="match status" value="1"/>
</dbReference>
<feature type="domain" description="HTH lysR-type" evidence="6">
    <location>
        <begin position="4"/>
        <end position="61"/>
    </location>
</feature>
<proteinExistence type="inferred from homology"/>
<dbReference type="PANTHER" id="PTHR30346">
    <property type="entry name" value="TRANSCRIPTIONAL DUAL REGULATOR HCAR-RELATED"/>
    <property type="match status" value="1"/>
</dbReference>
<dbReference type="Pfam" id="PF00126">
    <property type="entry name" value="HTH_1"/>
    <property type="match status" value="1"/>
</dbReference>
<dbReference type="Gene3D" id="1.10.10.10">
    <property type="entry name" value="Winged helix-like DNA-binding domain superfamily/Winged helix DNA-binding domain"/>
    <property type="match status" value="1"/>
</dbReference>
<reference evidence="7 8" key="1">
    <citation type="submission" date="2020-03" db="EMBL/GenBank/DDBJ databases">
        <title>WGS of actinomycetes isolated from Thailand.</title>
        <authorList>
            <person name="Thawai C."/>
        </authorList>
    </citation>
    <scope>NUCLEOTIDE SEQUENCE [LARGE SCALE GENOMIC DNA]</scope>
    <source>
        <strain evidence="7 8">FMUSA5-5</strain>
    </source>
</reference>
<dbReference type="SUPFAM" id="SSF46785">
    <property type="entry name" value="Winged helix' DNA-binding domain"/>
    <property type="match status" value="1"/>
</dbReference>
<gene>
    <name evidence="7" type="ORF">HCN51_03285</name>
</gene>
<evidence type="ECO:0000259" key="6">
    <source>
        <dbReference type="PROSITE" id="PS50931"/>
    </source>
</evidence>
<organism evidence="7 8">
    <name type="scientific">Nonomuraea composti</name>
    <dbReference type="NCBI Taxonomy" id="2720023"/>
    <lineage>
        <taxon>Bacteria</taxon>
        <taxon>Bacillati</taxon>
        <taxon>Actinomycetota</taxon>
        <taxon>Actinomycetes</taxon>
        <taxon>Streptosporangiales</taxon>
        <taxon>Streptosporangiaceae</taxon>
        <taxon>Nonomuraea</taxon>
    </lineage>
</organism>
<dbReference type="InterPro" id="IPR000847">
    <property type="entry name" value="LysR_HTH_N"/>
</dbReference>
<dbReference type="PRINTS" id="PR00039">
    <property type="entry name" value="HTHLYSR"/>
</dbReference>
<dbReference type="Gene3D" id="3.40.190.10">
    <property type="entry name" value="Periplasmic binding protein-like II"/>
    <property type="match status" value="2"/>
</dbReference>
<comment type="similarity">
    <text evidence="1">Belongs to the LysR transcriptional regulatory family.</text>
</comment>
<evidence type="ECO:0000256" key="3">
    <source>
        <dbReference type="ARBA" id="ARBA00023125"/>
    </source>
</evidence>
<dbReference type="InterPro" id="IPR036388">
    <property type="entry name" value="WH-like_DNA-bd_sf"/>
</dbReference>
<evidence type="ECO:0000256" key="5">
    <source>
        <dbReference type="SAM" id="MobiDB-lite"/>
    </source>
</evidence>
<dbReference type="PANTHER" id="PTHR30346:SF0">
    <property type="entry name" value="HCA OPERON TRANSCRIPTIONAL ACTIVATOR HCAR"/>
    <property type="match status" value="1"/>
</dbReference>
<keyword evidence="4" id="KW-0804">Transcription</keyword>
<feature type="compositionally biased region" description="Gly residues" evidence="5">
    <location>
        <begin position="217"/>
        <end position="236"/>
    </location>
</feature>
<evidence type="ECO:0000256" key="1">
    <source>
        <dbReference type="ARBA" id="ARBA00009437"/>
    </source>
</evidence>
<keyword evidence="3" id="KW-0238">DNA-binding</keyword>